<evidence type="ECO:0000313" key="2">
    <source>
        <dbReference type="Proteomes" id="UP001497680"/>
    </source>
</evidence>
<organism evidence="1 2">
    <name type="scientific">Hypoxylon rubiginosum</name>
    <dbReference type="NCBI Taxonomy" id="110542"/>
    <lineage>
        <taxon>Eukaryota</taxon>
        <taxon>Fungi</taxon>
        <taxon>Dikarya</taxon>
        <taxon>Ascomycota</taxon>
        <taxon>Pezizomycotina</taxon>
        <taxon>Sordariomycetes</taxon>
        <taxon>Xylariomycetidae</taxon>
        <taxon>Xylariales</taxon>
        <taxon>Hypoxylaceae</taxon>
        <taxon>Hypoxylon</taxon>
    </lineage>
</organism>
<protein>
    <submittedName>
        <fullName evidence="1">Uncharacterized protein</fullName>
    </submittedName>
</protein>
<sequence>MWKKILPVVTFTLTASALNETIDSYKYYLSGPKTDLSKAQYEHNAANTALALLKKRMGSEPFPPLPKDNVSAILQLKQYLGTERLKELLTPDTTESDLIWHQIIDDSGDGWKSADSRGVVFLPNVSAVTFAAWYASPNADAANLAANPEHYVKETVTTPTGLASQILEGWNGLTINFTIPNFSAPNRTADPFLRPLPDFPIQQAGDKVLRDGTRYGVLHISLRDVKGSDYNEPINGFEIYASVWSQDAIPDDYVEAESRHEIIEIVNLTLQCKKDLDSGNFTMPST</sequence>
<name>A0ACC0D7X5_9PEZI</name>
<dbReference type="EMBL" id="MU394299">
    <property type="protein sequence ID" value="KAI6088846.1"/>
    <property type="molecule type" value="Genomic_DNA"/>
</dbReference>
<proteinExistence type="predicted"/>
<comment type="caution">
    <text evidence="1">The sequence shown here is derived from an EMBL/GenBank/DDBJ whole genome shotgun (WGS) entry which is preliminary data.</text>
</comment>
<accession>A0ACC0D7X5</accession>
<gene>
    <name evidence="1" type="ORF">F4821DRAFT_233121</name>
</gene>
<dbReference type="Proteomes" id="UP001497680">
    <property type="component" value="Unassembled WGS sequence"/>
</dbReference>
<keyword evidence="2" id="KW-1185">Reference proteome</keyword>
<reference evidence="1 2" key="1">
    <citation type="journal article" date="2022" name="New Phytol.">
        <title>Ecological generalism drives hyperdiversity of secondary metabolite gene clusters in xylarialean endophytes.</title>
        <authorList>
            <person name="Franco M.E.E."/>
            <person name="Wisecaver J.H."/>
            <person name="Arnold A.E."/>
            <person name="Ju Y.M."/>
            <person name="Slot J.C."/>
            <person name="Ahrendt S."/>
            <person name="Moore L.P."/>
            <person name="Eastman K.E."/>
            <person name="Scott K."/>
            <person name="Konkel Z."/>
            <person name="Mondo S.J."/>
            <person name="Kuo A."/>
            <person name="Hayes R.D."/>
            <person name="Haridas S."/>
            <person name="Andreopoulos B."/>
            <person name="Riley R."/>
            <person name="LaButti K."/>
            <person name="Pangilinan J."/>
            <person name="Lipzen A."/>
            <person name="Amirebrahimi M."/>
            <person name="Yan J."/>
            <person name="Adam C."/>
            <person name="Keymanesh K."/>
            <person name="Ng V."/>
            <person name="Louie K."/>
            <person name="Northen T."/>
            <person name="Drula E."/>
            <person name="Henrissat B."/>
            <person name="Hsieh H.M."/>
            <person name="Youens-Clark K."/>
            <person name="Lutzoni F."/>
            <person name="Miadlikowska J."/>
            <person name="Eastwood D.C."/>
            <person name="Hamelin R.C."/>
            <person name="Grigoriev I.V."/>
            <person name="U'Ren J.M."/>
        </authorList>
    </citation>
    <scope>NUCLEOTIDE SEQUENCE [LARGE SCALE GENOMIC DNA]</scope>
    <source>
        <strain evidence="1 2">ER1909</strain>
    </source>
</reference>
<evidence type="ECO:0000313" key="1">
    <source>
        <dbReference type="EMBL" id="KAI6088846.1"/>
    </source>
</evidence>